<organism evidence="3 4">
    <name type="scientific">Clitoria ternatea</name>
    <name type="common">Butterfly pea</name>
    <dbReference type="NCBI Taxonomy" id="43366"/>
    <lineage>
        <taxon>Eukaryota</taxon>
        <taxon>Viridiplantae</taxon>
        <taxon>Streptophyta</taxon>
        <taxon>Embryophyta</taxon>
        <taxon>Tracheophyta</taxon>
        <taxon>Spermatophyta</taxon>
        <taxon>Magnoliopsida</taxon>
        <taxon>eudicotyledons</taxon>
        <taxon>Gunneridae</taxon>
        <taxon>Pentapetalae</taxon>
        <taxon>rosids</taxon>
        <taxon>fabids</taxon>
        <taxon>Fabales</taxon>
        <taxon>Fabaceae</taxon>
        <taxon>Papilionoideae</taxon>
        <taxon>50 kb inversion clade</taxon>
        <taxon>NPAAA clade</taxon>
        <taxon>indigoferoid/millettioid clade</taxon>
        <taxon>Phaseoleae</taxon>
        <taxon>Clitoria</taxon>
    </lineage>
</organism>
<accession>A0AAN9FFA5</accession>
<feature type="domain" description="Disease resistance protein RPS4B/Roq1-like leucine-rich repeats" evidence="2">
    <location>
        <begin position="32"/>
        <end position="95"/>
    </location>
</feature>
<dbReference type="EMBL" id="JAYKXN010000007">
    <property type="protein sequence ID" value="KAK7270783.1"/>
    <property type="molecule type" value="Genomic_DNA"/>
</dbReference>
<name>A0AAN9FFA5_CLITE</name>
<dbReference type="Gene3D" id="3.80.10.10">
    <property type="entry name" value="Ribonuclease Inhibitor"/>
    <property type="match status" value="1"/>
</dbReference>
<keyword evidence="1" id="KW-0611">Plant defense</keyword>
<comment type="caution">
    <text evidence="3">The sequence shown here is derived from an EMBL/GenBank/DDBJ whole genome shotgun (WGS) entry which is preliminary data.</text>
</comment>
<gene>
    <name evidence="3" type="ORF">RJT34_26195</name>
</gene>
<evidence type="ECO:0000256" key="1">
    <source>
        <dbReference type="ARBA" id="ARBA00022821"/>
    </source>
</evidence>
<dbReference type="InterPro" id="IPR032675">
    <property type="entry name" value="LRR_dom_sf"/>
</dbReference>
<dbReference type="SUPFAM" id="SSF52047">
    <property type="entry name" value="RNI-like"/>
    <property type="match status" value="1"/>
</dbReference>
<evidence type="ECO:0000313" key="3">
    <source>
        <dbReference type="EMBL" id="KAK7270783.1"/>
    </source>
</evidence>
<dbReference type="Pfam" id="PF23286">
    <property type="entry name" value="LRR_13"/>
    <property type="match status" value="1"/>
</dbReference>
<dbReference type="AlphaFoldDB" id="A0AAN9FFA5"/>
<keyword evidence="4" id="KW-1185">Reference proteome</keyword>
<protein>
    <recommendedName>
        <fullName evidence="2">Disease resistance protein RPS4B/Roq1-like leucine-rich repeats domain-containing protein</fullName>
    </recommendedName>
</protein>
<reference evidence="3 4" key="1">
    <citation type="submission" date="2024-01" db="EMBL/GenBank/DDBJ databases">
        <title>The genomes of 5 underutilized Papilionoideae crops provide insights into root nodulation and disease resistance.</title>
        <authorList>
            <person name="Yuan L."/>
        </authorList>
    </citation>
    <scope>NUCLEOTIDE SEQUENCE [LARGE SCALE GENOMIC DNA]</scope>
    <source>
        <strain evidence="3">LY-2023</strain>
        <tissue evidence="3">Leaf</tissue>
    </source>
</reference>
<proteinExistence type="predicted"/>
<dbReference type="InterPro" id="IPR058546">
    <property type="entry name" value="RPS4B/Roq1-like_LRR"/>
</dbReference>
<evidence type="ECO:0000313" key="4">
    <source>
        <dbReference type="Proteomes" id="UP001359559"/>
    </source>
</evidence>
<evidence type="ECO:0000259" key="2">
    <source>
        <dbReference type="Pfam" id="PF23286"/>
    </source>
</evidence>
<dbReference type="Proteomes" id="UP001359559">
    <property type="component" value="Unassembled WGS sequence"/>
</dbReference>
<sequence length="280" mass="32548">MPELVFFSAYGLDGWLLPKEDEGEGKVNSSNIQRLRLVNCNLSDEFFPIVPKLFANVQELHLRNNNFIVIPECAKEFRVLKKLDLSDCLHLQKIRGIPPNMKEFRAEECESLTSSTISKLLNQELHEAGNTYFILPGATIPEWFDHLSMRTSISFWFREKIPALLLCFVLSERADSFIIINGHKSRFDIHRIEMDHTILFDLRNTTHGSDLSDVFLENEWNHAEILYEDKMGNPIFIQSGIHLLEKESSMDDIRLINPCMKRKLDDGLTNPCRKKKIIKW</sequence>